<evidence type="ECO:0000256" key="1">
    <source>
        <dbReference type="ARBA" id="ARBA00001913"/>
    </source>
</evidence>
<reference evidence="9 10" key="1">
    <citation type="submission" date="2015-07" db="EMBL/GenBank/DDBJ databases">
        <title>Genome analysis of myxobacterium Chondromyces crocatus Cm c5 reveals a high potential for natural compound synthesis and the genetic basis for the loss of fruiting body formation.</title>
        <authorList>
            <person name="Zaburannyi N."/>
            <person name="Bunk B."/>
            <person name="Maier J."/>
            <person name="Overmann J."/>
            <person name="Mueller R."/>
        </authorList>
    </citation>
    <scope>NUCLEOTIDE SEQUENCE [LARGE SCALE GENOMIC DNA]</scope>
    <source>
        <strain evidence="9 10">Cm c5</strain>
    </source>
</reference>
<dbReference type="InterPro" id="IPR032640">
    <property type="entry name" value="AMPK1_CBM"/>
</dbReference>
<gene>
    <name evidence="9" type="ORF">CMC5_044370</name>
</gene>
<name>A0A0K1EHF3_CHOCO</name>
<dbReference type="SUPFAM" id="SSF51445">
    <property type="entry name" value="(Trans)glycosidases"/>
    <property type="match status" value="1"/>
</dbReference>
<dbReference type="Gene3D" id="2.60.40.10">
    <property type="entry name" value="Immunoglobulins"/>
    <property type="match status" value="1"/>
</dbReference>
<evidence type="ECO:0000313" key="10">
    <source>
        <dbReference type="Proteomes" id="UP000067626"/>
    </source>
</evidence>
<dbReference type="Pfam" id="PF16561">
    <property type="entry name" value="AMPK1_CBM"/>
    <property type="match status" value="1"/>
</dbReference>
<dbReference type="PANTHER" id="PTHR10357">
    <property type="entry name" value="ALPHA-AMYLASE FAMILY MEMBER"/>
    <property type="match status" value="1"/>
</dbReference>
<dbReference type="GO" id="GO:0004556">
    <property type="term" value="F:alpha-amylase activity"/>
    <property type="evidence" value="ECO:0007669"/>
    <property type="project" value="InterPro"/>
</dbReference>
<evidence type="ECO:0000313" key="9">
    <source>
        <dbReference type="EMBL" id="AKT40284.1"/>
    </source>
</evidence>
<dbReference type="STRING" id="52.CMC5_044370"/>
<dbReference type="SUPFAM" id="SSF81296">
    <property type="entry name" value="E set domains"/>
    <property type="match status" value="1"/>
</dbReference>
<dbReference type="PRINTS" id="PR00110">
    <property type="entry name" value="ALPHAAMYLASE"/>
</dbReference>
<feature type="region of interest" description="Disordered" evidence="6">
    <location>
        <begin position="35"/>
        <end position="86"/>
    </location>
</feature>
<evidence type="ECO:0000256" key="3">
    <source>
        <dbReference type="ARBA" id="ARBA00022723"/>
    </source>
</evidence>
<evidence type="ECO:0000256" key="2">
    <source>
        <dbReference type="ARBA" id="ARBA00008061"/>
    </source>
</evidence>
<keyword evidence="10" id="KW-1185">Reference proteome</keyword>
<protein>
    <recommendedName>
        <fullName evidence="8">Glycosyl hydrolase family 13 catalytic domain-containing protein</fullName>
    </recommendedName>
</protein>
<dbReference type="EMBL" id="CP012159">
    <property type="protein sequence ID" value="AKT40284.1"/>
    <property type="molecule type" value="Genomic_DNA"/>
</dbReference>
<dbReference type="InterPro" id="IPR017853">
    <property type="entry name" value="GH"/>
</dbReference>
<dbReference type="KEGG" id="ccro:CMC5_044370"/>
<dbReference type="RefSeq" id="WP_082362686.1">
    <property type="nucleotide sequence ID" value="NZ_CP012159.1"/>
</dbReference>
<dbReference type="InterPro" id="IPR013780">
    <property type="entry name" value="Glyco_hydro_b"/>
</dbReference>
<evidence type="ECO:0000256" key="5">
    <source>
        <dbReference type="RuleBase" id="RU003615"/>
    </source>
</evidence>
<dbReference type="OrthoDB" id="9760647at2"/>
<dbReference type="PANTHER" id="PTHR10357:SF215">
    <property type="entry name" value="ALPHA-AMYLASE 1"/>
    <property type="match status" value="1"/>
</dbReference>
<evidence type="ECO:0000256" key="6">
    <source>
        <dbReference type="SAM" id="MobiDB-lite"/>
    </source>
</evidence>
<evidence type="ECO:0000256" key="7">
    <source>
        <dbReference type="SAM" id="SignalP"/>
    </source>
</evidence>
<dbReference type="Proteomes" id="UP000067626">
    <property type="component" value="Chromosome"/>
</dbReference>
<feature type="compositionally biased region" description="Gly residues" evidence="6">
    <location>
        <begin position="52"/>
        <end position="75"/>
    </location>
</feature>
<evidence type="ECO:0000259" key="8">
    <source>
        <dbReference type="SMART" id="SM00642"/>
    </source>
</evidence>
<keyword evidence="3" id="KW-0479">Metal-binding</keyword>
<feature type="domain" description="Glycosyl hydrolase family 13 catalytic" evidence="8">
    <location>
        <begin position="198"/>
        <end position="603"/>
    </location>
</feature>
<dbReference type="InterPro" id="IPR013783">
    <property type="entry name" value="Ig-like_fold"/>
</dbReference>
<dbReference type="InterPro" id="IPR006047">
    <property type="entry name" value="GH13_cat_dom"/>
</dbReference>
<dbReference type="SMART" id="SM00642">
    <property type="entry name" value="Aamy"/>
    <property type="match status" value="1"/>
</dbReference>
<feature type="signal peptide" evidence="7">
    <location>
        <begin position="1"/>
        <end position="25"/>
    </location>
</feature>
<dbReference type="AlphaFoldDB" id="A0A0K1EHF3"/>
<dbReference type="PROSITE" id="PS51257">
    <property type="entry name" value="PROKAR_LIPOPROTEIN"/>
    <property type="match status" value="1"/>
</dbReference>
<feature type="region of interest" description="Disordered" evidence="6">
    <location>
        <begin position="663"/>
        <end position="682"/>
    </location>
</feature>
<dbReference type="Gene3D" id="3.20.20.80">
    <property type="entry name" value="Glycosidases"/>
    <property type="match status" value="1"/>
</dbReference>
<proteinExistence type="inferred from homology"/>
<feature type="chain" id="PRO_5005459450" description="Glycosyl hydrolase family 13 catalytic domain-containing protein" evidence="7">
    <location>
        <begin position="26"/>
        <end position="682"/>
    </location>
</feature>
<dbReference type="InterPro" id="IPR006046">
    <property type="entry name" value="Alpha_amylase"/>
</dbReference>
<dbReference type="InterPro" id="IPR014756">
    <property type="entry name" value="Ig_E-set"/>
</dbReference>
<dbReference type="Pfam" id="PF00128">
    <property type="entry name" value="Alpha-amylase"/>
    <property type="match status" value="1"/>
</dbReference>
<keyword evidence="4 7" id="KW-0732">Signal</keyword>
<dbReference type="Gene3D" id="2.60.40.1180">
    <property type="entry name" value="Golgi alpha-mannosidase II"/>
    <property type="match status" value="1"/>
</dbReference>
<comment type="similarity">
    <text evidence="2 5">Belongs to the glycosyl hydrolase 13 family.</text>
</comment>
<evidence type="ECO:0000256" key="4">
    <source>
        <dbReference type="ARBA" id="ARBA00022729"/>
    </source>
</evidence>
<accession>A0A0K1EHF3</accession>
<sequence length="682" mass="73937">MRMPSAPWTAIALVGSLFGMTAATACSDDSLMDRYPPGTGAFDPGSVPPGPGSGSGYGAGGPSGGGGDGGSGGVIDPGPPQCDDSSKRCDHMFTYAGTGNEASVEIRGSFAPGAWDDGVQMTRQNDQWVATVPIPYGQSVQYKLVIDGTTWISDPGNPNQVDDGFGGKNSLIEATTCDPWTCEELPGTFNWRDAVLYFVFVDRFFNGDPSNDGPSIPQVQPPAAYQGGDWAGVRQKLAEGYFTELGVNVLWLTVPMDNTDQAGQGNGESHMYSAYHGYWPRDLTQPEARFGTMAEFKALVDEAHAMGIKVIVDYAMNHVHASSPVYQQNQSWFWPNDNGSGGNCICGDGCSWDGAQGRRCWFTSYLPDFNFTVAAARNWSVDNAVWWIKETGIDGYRLDAVKHIEDQWIIDLRNRVKSEILPSTGEHFYMVGETFTGDRGLINHYVDSYRMLDGQFDFPLRASIVRTLLMRHGSLNELVNELNISDGAFANGIMSTFIGNHDVPRSIHFAEDTPMWGDAWDGGKDRNWSNLPGLPGGASAFERLANGFTLIYTTKGVPLIYYGDEIGLPGAGDPDNRRFMAWSGYSAGQTKLLNHMKKLGTIRAAHPALRRGNRQTLTVNTDTLAYSMTGSGETVYVTINRSDTAQQVGGLPAGQFTDALTNESVSGPTVTVPPRSSRILVQ</sequence>
<dbReference type="SUPFAM" id="SSF51011">
    <property type="entry name" value="Glycosyl hydrolase domain"/>
    <property type="match status" value="1"/>
</dbReference>
<organism evidence="9 10">
    <name type="scientific">Chondromyces crocatus</name>
    <dbReference type="NCBI Taxonomy" id="52"/>
    <lineage>
        <taxon>Bacteria</taxon>
        <taxon>Pseudomonadati</taxon>
        <taxon>Myxococcota</taxon>
        <taxon>Polyangia</taxon>
        <taxon>Polyangiales</taxon>
        <taxon>Polyangiaceae</taxon>
        <taxon>Chondromyces</taxon>
    </lineage>
</organism>
<dbReference type="GO" id="GO:0046872">
    <property type="term" value="F:metal ion binding"/>
    <property type="evidence" value="ECO:0007669"/>
    <property type="project" value="UniProtKB-KW"/>
</dbReference>
<dbReference type="GO" id="GO:0005975">
    <property type="term" value="P:carbohydrate metabolic process"/>
    <property type="evidence" value="ECO:0007669"/>
    <property type="project" value="InterPro"/>
</dbReference>
<comment type="cofactor">
    <cofactor evidence="1">
        <name>Ca(2+)</name>
        <dbReference type="ChEBI" id="CHEBI:29108"/>
    </cofactor>
</comment>